<comment type="caution">
    <text evidence="2">The sequence shown here is derived from an EMBL/GenBank/DDBJ whole genome shotgun (WGS) entry which is preliminary data.</text>
</comment>
<dbReference type="EMBL" id="JBHUDO010000003">
    <property type="protein sequence ID" value="MFD1646910.1"/>
    <property type="molecule type" value="Genomic_DNA"/>
</dbReference>
<dbReference type="PANTHER" id="PTHR11138">
    <property type="entry name" value="METHIONYL-TRNA FORMYLTRANSFERASE"/>
    <property type="match status" value="1"/>
</dbReference>
<dbReference type="RefSeq" id="WP_256401019.1">
    <property type="nucleotide sequence ID" value="NZ_JANHJR010000003.1"/>
</dbReference>
<dbReference type="Pfam" id="PF00551">
    <property type="entry name" value="Formyl_trans_N"/>
    <property type="match status" value="1"/>
</dbReference>
<dbReference type="Proteomes" id="UP001597034">
    <property type="component" value="Unassembled WGS sequence"/>
</dbReference>
<protein>
    <submittedName>
        <fullName evidence="2">Methionyl-tRNA formyltransferase</fullName>
        <ecNumber evidence="2">2.1.2.9</ecNumber>
    </submittedName>
</protein>
<evidence type="ECO:0000313" key="3">
    <source>
        <dbReference type="Proteomes" id="UP001597034"/>
    </source>
</evidence>
<dbReference type="PANTHER" id="PTHR11138:SF5">
    <property type="entry name" value="METHIONYL-TRNA FORMYLTRANSFERASE, MITOCHONDRIAL"/>
    <property type="match status" value="1"/>
</dbReference>
<sequence length="258" mass="28335">MCVVLFTSAEPLYLPRYLQPIFEAHADTIDQVVIAPFDASPAEQLRSQAGMYGARAGIRMALRYGRSRGLDALPGQVARRVTGRYHSVPSVARAHGIPVERIPDVSDPTFVERMEDLAPDLLLSIVAGQRLPGPVLESANDAVNLHGSLLPKYRGRATAFWPLFYGDDRTGVTAHRMTERFDAGPILAQRAFPLDNADTVDTVYRKLAKVGASLVVELLAAYPELPAERPNGTTPADYHGLPGPEERRLFYERGNAFL</sequence>
<dbReference type="InterPro" id="IPR036477">
    <property type="entry name" value="Formyl_transf_N_sf"/>
</dbReference>
<dbReference type="SUPFAM" id="SSF53328">
    <property type="entry name" value="Formyltransferase"/>
    <property type="match status" value="1"/>
</dbReference>
<name>A0ABD6DNK1_9EURY</name>
<evidence type="ECO:0000259" key="1">
    <source>
        <dbReference type="Pfam" id="PF00551"/>
    </source>
</evidence>
<proteinExistence type="predicted"/>
<dbReference type="Gene3D" id="3.40.50.12230">
    <property type="match status" value="1"/>
</dbReference>
<dbReference type="AlphaFoldDB" id="A0ABD6DNK1"/>
<evidence type="ECO:0000313" key="2">
    <source>
        <dbReference type="EMBL" id="MFD1646910.1"/>
    </source>
</evidence>
<keyword evidence="3" id="KW-1185">Reference proteome</keyword>
<dbReference type="InterPro" id="IPR002376">
    <property type="entry name" value="Formyl_transf_N"/>
</dbReference>
<accession>A0ABD6DNK1</accession>
<organism evidence="2 3">
    <name type="scientific">Haloarchaeobius litoreus</name>
    <dbReference type="NCBI Taxonomy" id="755306"/>
    <lineage>
        <taxon>Archaea</taxon>
        <taxon>Methanobacteriati</taxon>
        <taxon>Methanobacteriota</taxon>
        <taxon>Stenosarchaea group</taxon>
        <taxon>Halobacteria</taxon>
        <taxon>Halobacteriales</taxon>
        <taxon>Halorubellaceae</taxon>
        <taxon>Haloarchaeobius</taxon>
    </lineage>
</organism>
<feature type="domain" description="Formyl transferase N-terminal" evidence="1">
    <location>
        <begin position="106"/>
        <end position="217"/>
    </location>
</feature>
<keyword evidence="2" id="KW-0808">Transferase</keyword>
<reference evidence="2 3" key="1">
    <citation type="journal article" date="2019" name="Int. J. Syst. Evol. Microbiol.">
        <title>The Global Catalogue of Microorganisms (GCM) 10K type strain sequencing project: providing services to taxonomists for standard genome sequencing and annotation.</title>
        <authorList>
            <consortium name="The Broad Institute Genomics Platform"/>
            <consortium name="The Broad Institute Genome Sequencing Center for Infectious Disease"/>
            <person name="Wu L."/>
            <person name="Ma J."/>
        </authorList>
    </citation>
    <scope>NUCLEOTIDE SEQUENCE [LARGE SCALE GENOMIC DNA]</scope>
    <source>
        <strain evidence="2 3">CGMCC 1.10390</strain>
    </source>
</reference>
<dbReference type="GO" id="GO:0004479">
    <property type="term" value="F:methionyl-tRNA formyltransferase activity"/>
    <property type="evidence" value="ECO:0007669"/>
    <property type="project" value="UniProtKB-EC"/>
</dbReference>
<gene>
    <name evidence="2" type="ORF">ACFSBL_14565</name>
</gene>
<dbReference type="EC" id="2.1.2.9" evidence="2"/>